<keyword evidence="3" id="KW-1185">Reference proteome</keyword>
<evidence type="ECO:0000313" key="3">
    <source>
        <dbReference type="Proteomes" id="UP000215127"/>
    </source>
</evidence>
<dbReference type="EMBL" id="LT853692">
    <property type="protein sequence ID" value="SMQ44859.1"/>
    <property type="molecule type" value="Genomic_DNA"/>
</dbReference>
<proteinExistence type="predicted"/>
<dbReference type="AlphaFoldDB" id="A0A1X7RBP5"/>
<name>A0A1X7RBP5_ZYMT9</name>
<reference evidence="2 3" key="1">
    <citation type="submission" date="2016-06" db="EMBL/GenBank/DDBJ databases">
        <authorList>
            <person name="Kjaerup R.B."/>
            <person name="Dalgaard T.S."/>
            <person name="Juul-Madsen H.R."/>
        </authorList>
    </citation>
    <scope>NUCLEOTIDE SEQUENCE [LARGE SCALE GENOMIC DNA]</scope>
</reference>
<evidence type="ECO:0000313" key="2">
    <source>
        <dbReference type="EMBL" id="SMQ44859.1"/>
    </source>
</evidence>
<accession>A0A1X7RBP5</accession>
<protein>
    <submittedName>
        <fullName evidence="2">Uncharacterized protein</fullName>
    </submittedName>
</protein>
<dbReference type="Proteomes" id="UP000215127">
    <property type="component" value="Chromosome 1"/>
</dbReference>
<evidence type="ECO:0000256" key="1">
    <source>
        <dbReference type="SAM" id="MobiDB-lite"/>
    </source>
</evidence>
<gene>
    <name evidence="2" type="ORF">ZT3D7_G3</name>
</gene>
<organism evidence="2 3">
    <name type="scientific">Zymoseptoria tritici (strain ST99CH_3D7)</name>
    <dbReference type="NCBI Taxonomy" id="1276538"/>
    <lineage>
        <taxon>Eukaryota</taxon>
        <taxon>Fungi</taxon>
        <taxon>Dikarya</taxon>
        <taxon>Ascomycota</taxon>
        <taxon>Pezizomycotina</taxon>
        <taxon>Dothideomycetes</taxon>
        <taxon>Dothideomycetidae</taxon>
        <taxon>Mycosphaerellales</taxon>
        <taxon>Mycosphaerellaceae</taxon>
        <taxon>Zymoseptoria</taxon>
    </lineage>
</organism>
<sequence>MQDPTMPTPNAAIQKPSKVNPSIEDTQTEPALYPRVAVDWRLNAVEKGGKYAQQLGEGHVYHGPLYERDEENEE</sequence>
<feature type="region of interest" description="Disordered" evidence="1">
    <location>
        <begin position="1"/>
        <end position="28"/>
    </location>
</feature>
<feature type="compositionally biased region" description="Polar residues" evidence="1">
    <location>
        <begin position="17"/>
        <end position="28"/>
    </location>
</feature>